<dbReference type="AlphaFoldDB" id="A0A4Y2KBB7"/>
<proteinExistence type="predicted"/>
<protein>
    <submittedName>
        <fullName evidence="1">Uncharacterized protein</fullName>
    </submittedName>
</protein>
<accession>A0A4Y2KBB7</accession>
<sequence length="77" mass="8355">MVRVSLPKELAVSRRGTAKGLSRVCGVVQTFRRNVGKYSDIKGRESTDGDPIQFLRAVVELCIRRGNGAAGRIPIGN</sequence>
<keyword evidence="2" id="KW-1185">Reference proteome</keyword>
<name>A0A4Y2KBB7_ARAVE</name>
<reference evidence="1 2" key="1">
    <citation type="journal article" date="2019" name="Sci. Rep.">
        <title>Orb-weaving spider Araneus ventricosus genome elucidates the spidroin gene catalogue.</title>
        <authorList>
            <person name="Kono N."/>
            <person name="Nakamura H."/>
            <person name="Ohtoshi R."/>
            <person name="Moran D.A.P."/>
            <person name="Shinohara A."/>
            <person name="Yoshida Y."/>
            <person name="Fujiwara M."/>
            <person name="Mori M."/>
            <person name="Tomita M."/>
            <person name="Arakawa K."/>
        </authorList>
    </citation>
    <scope>NUCLEOTIDE SEQUENCE [LARGE SCALE GENOMIC DNA]</scope>
</reference>
<evidence type="ECO:0000313" key="1">
    <source>
        <dbReference type="EMBL" id="GBM99239.1"/>
    </source>
</evidence>
<organism evidence="1 2">
    <name type="scientific">Araneus ventricosus</name>
    <name type="common">Orbweaver spider</name>
    <name type="synonym">Epeira ventricosa</name>
    <dbReference type="NCBI Taxonomy" id="182803"/>
    <lineage>
        <taxon>Eukaryota</taxon>
        <taxon>Metazoa</taxon>
        <taxon>Ecdysozoa</taxon>
        <taxon>Arthropoda</taxon>
        <taxon>Chelicerata</taxon>
        <taxon>Arachnida</taxon>
        <taxon>Araneae</taxon>
        <taxon>Araneomorphae</taxon>
        <taxon>Entelegynae</taxon>
        <taxon>Araneoidea</taxon>
        <taxon>Araneidae</taxon>
        <taxon>Araneus</taxon>
    </lineage>
</organism>
<dbReference type="Proteomes" id="UP000499080">
    <property type="component" value="Unassembled WGS sequence"/>
</dbReference>
<gene>
    <name evidence="1" type="ORF">AVEN_63966_1</name>
</gene>
<dbReference type="EMBL" id="BGPR01004401">
    <property type="protein sequence ID" value="GBM99239.1"/>
    <property type="molecule type" value="Genomic_DNA"/>
</dbReference>
<comment type="caution">
    <text evidence="1">The sequence shown here is derived from an EMBL/GenBank/DDBJ whole genome shotgun (WGS) entry which is preliminary data.</text>
</comment>
<evidence type="ECO:0000313" key="2">
    <source>
        <dbReference type="Proteomes" id="UP000499080"/>
    </source>
</evidence>